<dbReference type="Proteomes" id="UP001642484">
    <property type="component" value="Unassembled WGS sequence"/>
</dbReference>
<keyword evidence="3" id="KW-1185">Reference proteome</keyword>
<accession>A0ABP0JI03</accession>
<dbReference type="EMBL" id="CAXAMN010005446">
    <property type="protein sequence ID" value="CAK9013764.1"/>
    <property type="molecule type" value="Genomic_DNA"/>
</dbReference>
<evidence type="ECO:0000313" key="2">
    <source>
        <dbReference type="EMBL" id="CAK9013764.1"/>
    </source>
</evidence>
<reference evidence="2 3" key="1">
    <citation type="submission" date="2024-02" db="EMBL/GenBank/DDBJ databases">
        <authorList>
            <person name="Chen Y."/>
            <person name="Shah S."/>
            <person name="Dougan E. K."/>
            <person name="Thang M."/>
            <person name="Chan C."/>
        </authorList>
    </citation>
    <scope>NUCLEOTIDE SEQUENCE [LARGE SCALE GENOMIC DNA]</scope>
</reference>
<evidence type="ECO:0000313" key="3">
    <source>
        <dbReference type="Proteomes" id="UP001642484"/>
    </source>
</evidence>
<evidence type="ECO:0000256" key="1">
    <source>
        <dbReference type="SAM" id="MobiDB-lite"/>
    </source>
</evidence>
<organism evidence="2 3">
    <name type="scientific">Durusdinium trenchii</name>
    <dbReference type="NCBI Taxonomy" id="1381693"/>
    <lineage>
        <taxon>Eukaryota</taxon>
        <taxon>Sar</taxon>
        <taxon>Alveolata</taxon>
        <taxon>Dinophyceae</taxon>
        <taxon>Suessiales</taxon>
        <taxon>Symbiodiniaceae</taxon>
        <taxon>Durusdinium</taxon>
    </lineage>
</organism>
<proteinExistence type="predicted"/>
<gene>
    <name evidence="2" type="ORF">CCMP2556_LOCUS11413</name>
</gene>
<name>A0ABP0JI03_9DINO</name>
<protein>
    <submittedName>
        <fullName evidence="2">Uncharacterized protein</fullName>
    </submittedName>
</protein>
<feature type="compositionally biased region" description="Low complexity" evidence="1">
    <location>
        <begin position="86"/>
        <end position="99"/>
    </location>
</feature>
<sequence>MTEAALPLSIREPTGPLQRCRVKQVIILAATFTAGFACGFSAANPKLSTPTASSLWLPRPCGPDDATTTSTESPKLEITPHAWHASSSLPHSTTSTHSTTRAKMGSTSTTLPSSETIIVKVFAGGNGRLGNNIGQLLHGLAFARRIHADKVQLVASGGQLPQVMELKDLSLDLPDAGTLRGVIPKECNEAAQAARMNKEPNTYASGFWTTRCSGVPGSEYHDLAFQYIWPLLKSEVKECVEKPDDAAEKRLTVHLRGQDLWNMGEFDQVAKKPINMSAGAHHWLWNNPPCTMYEKIIQEDGYSDVLVVTSQDRRHACVSWFEELPRRTGLKVNVTFQTSSLAEDFCALVKSRNMVVSFSTLSNAAAVLSKNLKRIYVRNFAQNSMLNCQLWPTVSIMQYYMPSTEQHHEPYNNTYAGVIEWFQTYNVSLIARRTSCK</sequence>
<feature type="region of interest" description="Disordered" evidence="1">
    <location>
        <begin position="51"/>
        <end position="109"/>
    </location>
</feature>
<comment type="caution">
    <text evidence="2">The sequence shown here is derived from an EMBL/GenBank/DDBJ whole genome shotgun (WGS) entry which is preliminary data.</text>
</comment>